<dbReference type="Pfam" id="PF07247">
    <property type="entry name" value="AATase"/>
    <property type="match status" value="1"/>
</dbReference>
<comment type="caution">
    <text evidence="1">The sequence shown here is derived from an EMBL/GenBank/DDBJ whole genome shotgun (WGS) entry which is preliminary data.</text>
</comment>
<reference evidence="1" key="1">
    <citation type="submission" date="2020-05" db="EMBL/GenBank/DDBJ databases">
        <title>Mycena genomes resolve the evolution of fungal bioluminescence.</title>
        <authorList>
            <person name="Tsai I.J."/>
        </authorList>
    </citation>
    <scope>NUCLEOTIDE SEQUENCE</scope>
    <source>
        <strain evidence="1">CCC161011</strain>
    </source>
</reference>
<dbReference type="EMBL" id="JACAZI010000018">
    <property type="protein sequence ID" value="KAF7341202.1"/>
    <property type="molecule type" value="Genomic_DNA"/>
</dbReference>
<protein>
    <recommendedName>
        <fullName evidence="3">Alcohol acetyltransferase</fullName>
    </recommendedName>
</protein>
<evidence type="ECO:0000313" key="1">
    <source>
        <dbReference type="EMBL" id="KAF7341202.1"/>
    </source>
</evidence>
<evidence type="ECO:0008006" key="3">
    <source>
        <dbReference type="Google" id="ProtNLM"/>
    </source>
</evidence>
<dbReference type="InterPro" id="IPR052058">
    <property type="entry name" value="Alcohol_O-acetyltransferase"/>
</dbReference>
<name>A0A8H7CMB5_9AGAR</name>
<accession>A0A8H7CMB5</accession>
<dbReference type="InterPro" id="IPR023213">
    <property type="entry name" value="CAT-like_dom_sf"/>
</dbReference>
<dbReference type="GO" id="GO:0008080">
    <property type="term" value="F:N-acetyltransferase activity"/>
    <property type="evidence" value="ECO:0007669"/>
    <property type="project" value="TreeGrafter"/>
</dbReference>
<dbReference type="Proteomes" id="UP000620124">
    <property type="component" value="Unassembled WGS sequence"/>
</dbReference>
<dbReference type="SUPFAM" id="SSF52777">
    <property type="entry name" value="CoA-dependent acyltransferases"/>
    <property type="match status" value="2"/>
</dbReference>
<dbReference type="InterPro" id="IPR010828">
    <property type="entry name" value="Atf2/Sli1-like"/>
</dbReference>
<dbReference type="OrthoDB" id="2150604at2759"/>
<evidence type="ECO:0000313" key="2">
    <source>
        <dbReference type="Proteomes" id="UP000620124"/>
    </source>
</evidence>
<sequence length="442" mass="48468">MSALQHVRPLSFLEKYYTTRHFLGMDACVVTSARYTTPEKTTLTKELLFPVLRILIETHAALGVRLEGKEDTPHLAFVRLPAVDLSRVVVFSGKGDLQAALEWHLSHGFENTQGNLPLWRLEVLADNTVILGAHHSILDGLSHTSFHNALLQALQATSPSTTYSSSVVVPDQCLQPPLEMVTDVRPTVFNILGAFYELLAPKSWQNSHSAWTGRPVPTTIVLHTHVRLLSFEKSVAARFAATCRKHNATVTSTLYALAVSTIARLVANEPDAEQYKTVSVLVPLSQRPVVGVTADVFGNYISSYHTFPALDPVFSWTTASRFAADLQAQKYTSQTALGVLRMAEKQYARIFKGTLGKKRRFGLALSNLGRFQTPSVEGGWSIEEVFFSPCDTLTGAALGISVVGDPAGMLDICFKWGAESLDTTFVEAFIESYKDSVHGLAS</sequence>
<keyword evidence="2" id="KW-1185">Reference proteome</keyword>
<gene>
    <name evidence="1" type="ORF">MVEN_01855500</name>
</gene>
<organism evidence="1 2">
    <name type="scientific">Mycena venus</name>
    <dbReference type="NCBI Taxonomy" id="2733690"/>
    <lineage>
        <taxon>Eukaryota</taxon>
        <taxon>Fungi</taxon>
        <taxon>Dikarya</taxon>
        <taxon>Basidiomycota</taxon>
        <taxon>Agaricomycotina</taxon>
        <taxon>Agaricomycetes</taxon>
        <taxon>Agaricomycetidae</taxon>
        <taxon>Agaricales</taxon>
        <taxon>Marasmiineae</taxon>
        <taxon>Mycenaceae</taxon>
        <taxon>Mycena</taxon>
    </lineage>
</organism>
<dbReference type="PANTHER" id="PTHR28037:SF1">
    <property type="entry name" value="ALCOHOL O-ACETYLTRANSFERASE 1-RELATED"/>
    <property type="match status" value="1"/>
</dbReference>
<dbReference type="PANTHER" id="PTHR28037">
    <property type="entry name" value="ALCOHOL O-ACETYLTRANSFERASE 1-RELATED"/>
    <property type="match status" value="1"/>
</dbReference>
<proteinExistence type="predicted"/>
<dbReference type="AlphaFoldDB" id="A0A8H7CMB5"/>
<dbReference type="Gene3D" id="3.30.559.10">
    <property type="entry name" value="Chloramphenicol acetyltransferase-like domain"/>
    <property type="match status" value="1"/>
</dbReference>